<gene>
    <name evidence="2" type="ORF">UFOPK1693_00972</name>
</gene>
<proteinExistence type="predicted"/>
<dbReference type="InterPro" id="IPR036188">
    <property type="entry name" value="FAD/NAD-bd_sf"/>
</dbReference>
<reference evidence="2" key="1">
    <citation type="submission" date="2020-05" db="EMBL/GenBank/DDBJ databases">
        <authorList>
            <person name="Chiriac C."/>
            <person name="Salcher M."/>
            <person name="Ghai R."/>
            <person name="Kavagutti S V."/>
        </authorList>
    </citation>
    <scope>NUCLEOTIDE SEQUENCE</scope>
</reference>
<sequence length="452" mass="49410">MSNYRSLSFWHDSLTESLEPRPTPSGRDFDVLILGAGFTGLWTGIYLLRNQPQLRVAILEKEIAGFGASGRNGGWCSALFPWSTTLLAKEFGIEKAKALRTAMIESVDQIGKLTKELGINCDYQKAGTYTLIRSAAQNQKAIAAIEEARQFGVDRLKLLDAKNSPLATISQGAVFDPACASVHPAKIVRGLAVAFEKLGGTLFETTQVFDFKPGSVRTSQGDFTGEFIVDALEGYRSTLPGKKRESLPLYSLMIVTEPIPSEVLDGLGIKPGATFADFRNLIIYGQRTKDNRIAFGGRGAPYHFGSRVRNSYDRVPAIHAHLERELKDLFPELARYRITDRWGGALGVSRDWMASVKLDPVTKIAQAGGYVGDGVGTSHLAGKILADLILGRDTPETSLCLVNHSSPKWEVEPLRFIAARGAMVAARLADKLESFTGRKSFISRIIGWLTGK</sequence>
<dbReference type="InterPro" id="IPR006076">
    <property type="entry name" value="FAD-dep_OxRdtase"/>
</dbReference>
<name>A0A6J6EIF1_9ZZZZ</name>
<organism evidence="2">
    <name type="scientific">freshwater metagenome</name>
    <dbReference type="NCBI Taxonomy" id="449393"/>
    <lineage>
        <taxon>unclassified sequences</taxon>
        <taxon>metagenomes</taxon>
        <taxon>ecological metagenomes</taxon>
    </lineage>
</organism>
<dbReference type="Gene3D" id="3.50.50.60">
    <property type="entry name" value="FAD/NAD(P)-binding domain"/>
    <property type="match status" value="1"/>
</dbReference>
<protein>
    <submittedName>
        <fullName evidence="2">Unannotated protein</fullName>
    </submittedName>
</protein>
<dbReference type="GO" id="GO:0005737">
    <property type="term" value="C:cytoplasm"/>
    <property type="evidence" value="ECO:0007669"/>
    <property type="project" value="TreeGrafter"/>
</dbReference>
<evidence type="ECO:0000313" key="2">
    <source>
        <dbReference type="EMBL" id="CAB4574984.1"/>
    </source>
</evidence>
<feature type="domain" description="FAD dependent oxidoreductase" evidence="1">
    <location>
        <begin position="30"/>
        <end position="388"/>
    </location>
</feature>
<dbReference type="SUPFAM" id="SSF51905">
    <property type="entry name" value="FAD/NAD(P)-binding domain"/>
    <property type="match status" value="1"/>
</dbReference>
<evidence type="ECO:0000259" key="1">
    <source>
        <dbReference type="Pfam" id="PF01266"/>
    </source>
</evidence>
<dbReference type="AlphaFoldDB" id="A0A6J6EIF1"/>
<dbReference type="Pfam" id="PF01266">
    <property type="entry name" value="DAO"/>
    <property type="match status" value="1"/>
</dbReference>
<dbReference type="PANTHER" id="PTHR13847:SF285">
    <property type="entry name" value="FAD DEPENDENT OXIDOREDUCTASE DOMAIN-CONTAINING PROTEIN"/>
    <property type="match status" value="1"/>
</dbReference>
<dbReference type="PANTHER" id="PTHR13847">
    <property type="entry name" value="SARCOSINE DEHYDROGENASE-RELATED"/>
    <property type="match status" value="1"/>
</dbReference>
<dbReference type="Gene3D" id="3.30.9.10">
    <property type="entry name" value="D-Amino Acid Oxidase, subunit A, domain 2"/>
    <property type="match status" value="1"/>
</dbReference>
<accession>A0A6J6EIF1</accession>
<dbReference type="EMBL" id="CAEZTO010000018">
    <property type="protein sequence ID" value="CAB4574984.1"/>
    <property type="molecule type" value="Genomic_DNA"/>
</dbReference>